<dbReference type="Gene3D" id="3.40.50.620">
    <property type="entry name" value="HUPs"/>
    <property type="match status" value="1"/>
</dbReference>
<evidence type="ECO:0000256" key="3">
    <source>
        <dbReference type="ARBA" id="ARBA00022598"/>
    </source>
</evidence>
<comment type="similarity">
    <text evidence="1 9">Belongs to the class-I aminoacyl-tRNA synthetase family.</text>
</comment>
<dbReference type="AlphaFoldDB" id="A0A1F5SYP2"/>
<evidence type="ECO:0000256" key="1">
    <source>
        <dbReference type="ARBA" id="ARBA00005594"/>
    </source>
</evidence>
<gene>
    <name evidence="10" type="ORF">A2478_05180</name>
</gene>
<dbReference type="Proteomes" id="UP000179001">
    <property type="component" value="Unassembled WGS sequence"/>
</dbReference>
<dbReference type="EC" id="6.1.1.2" evidence="2 8"/>
<proteinExistence type="inferred from homology"/>
<evidence type="ECO:0000256" key="8">
    <source>
        <dbReference type="NCBIfam" id="TIGR00233"/>
    </source>
</evidence>
<keyword evidence="3 9" id="KW-0436">Ligase</keyword>
<dbReference type="GO" id="GO:0006436">
    <property type="term" value="P:tryptophanyl-tRNA aminoacylation"/>
    <property type="evidence" value="ECO:0007669"/>
    <property type="project" value="UniProtKB-UniRule"/>
</dbReference>
<dbReference type="CDD" id="cd00806">
    <property type="entry name" value="TrpRS_core"/>
    <property type="match status" value="1"/>
</dbReference>
<reference evidence="10 11" key="1">
    <citation type="journal article" date="2016" name="Nat. Commun.">
        <title>Thousands of microbial genomes shed light on interconnected biogeochemical processes in an aquifer system.</title>
        <authorList>
            <person name="Anantharaman K."/>
            <person name="Brown C.T."/>
            <person name="Hug L.A."/>
            <person name="Sharon I."/>
            <person name="Castelle C.J."/>
            <person name="Probst A.J."/>
            <person name="Thomas B.C."/>
            <person name="Singh A."/>
            <person name="Wilkins M.J."/>
            <person name="Karaoz U."/>
            <person name="Brodie E.L."/>
            <person name="Williams K.H."/>
            <person name="Hubbard S.S."/>
            <person name="Banfield J.F."/>
        </authorList>
    </citation>
    <scope>NUCLEOTIDE SEQUENCE [LARGE SCALE GENOMIC DNA]</scope>
</reference>
<evidence type="ECO:0000313" key="10">
    <source>
        <dbReference type="EMBL" id="OGF31847.1"/>
    </source>
</evidence>
<keyword evidence="4 9" id="KW-0547">Nucleotide-binding</keyword>
<evidence type="ECO:0000256" key="5">
    <source>
        <dbReference type="ARBA" id="ARBA00022840"/>
    </source>
</evidence>
<dbReference type="NCBIfam" id="TIGR00233">
    <property type="entry name" value="trpS"/>
    <property type="match status" value="1"/>
</dbReference>
<evidence type="ECO:0000256" key="6">
    <source>
        <dbReference type="ARBA" id="ARBA00022917"/>
    </source>
</evidence>
<keyword evidence="7 9" id="KW-0030">Aminoacyl-tRNA synthetase</keyword>
<protein>
    <recommendedName>
        <fullName evidence="2 8">Tryptophan--tRNA ligase</fullName>
        <ecNumber evidence="2 8">6.1.1.2</ecNumber>
    </recommendedName>
</protein>
<evidence type="ECO:0000256" key="2">
    <source>
        <dbReference type="ARBA" id="ARBA00013161"/>
    </source>
</evidence>
<dbReference type="InterPro" id="IPR050203">
    <property type="entry name" value="Trp-tRNA_synthetase"/>
</dbReference>
<name>A0A1F5SYP2_9BACT</name>
<dbReference type="InterPro" id="IPR014729">
    <property type="entry name" value="Rossmann-like_a/b/a_fold"/>
</dbReference>
<dbReference type="InterPro" id="IPR002305">
    <property type="entry name" value="aa-tRNA-synth_Ic"/>
</dbReference>
<dbReference type="GO" id="GO:0004830">
    <property type="term" value="F:tryptophan-tRNA ligase activity"/>
    <property type="evidence" value="ECO:0007669"/>
    <property type="project" value="UniProtKB-UniRule"/>
</dbReference>
<dbReference type="InterPro" id="IPR002306">
    <property type="entry name" value="Trp-tRNA-ligase"/>
</dbReference>
<evidence type="ECO:0000256" key="9">
    <source>
        <dbReference type="RuleBase" id="RU363036"/>
    </source>
</evidence>
<dbReference type="SUPFAM" id="SSF52374">
    <property type="entry name" value="Nucleotidylyl transferase"/>
    <property type="match status" value="1"/>
</dbReference>
<accession>A0A1F5SYP2</accession>
<sequence length="329" mass="36844">MSTEVNILTGVRPTGNLTIANYLGAVKPLLELQEKGEKPFLFVADLHAITDYEPHEVKKYIKELVADYLALGINPEKTTIYVQSAIKAEVMTLSIYLARLTTVAELLRVPTIKDKIKKGQKPESANALLFFYPVLMASDILIQKSKKIPVGEDQVAHLEVAKMLAERFNKKYGNFFTLPKVHQVKSLRILSLKGDSKMSKSLPEGAIFLTDTPAEAEKKLNKAQTAMDKQMTPSLESLVLIAKGLNSTEAEQKQIDEIIVQHKSGQQVMGQFKKLVIAIVKRFLQDFQAKRAEIVKNKKNIDSILENGAKVAIENARATLFEVEKHLYR</sequence>
<dbReference type="Gene3D" id="1.10.240.10">
    <property type="entry name" value="Tyrosyl-Transfer RNA Synthetase"/>
    <property type="match status" value="1"/>
</dbReference>
<dbReference type="Pfam" id="PF00579">
    <property type="entry name" value="tRNA-synt_1b"/>
    <property type="match status" value="1"/>
</dbReference>
<dbReference type="STRING" id="1798002.A2478_05180"/>
<evidence type="ECO:0000256" key="4">
    <source>
        <dbReference type="ARBA" id="ARBA00022741"/>
    </source>
</evidence>
<dbReference type="GO" id="GO:0005829">
    <property type="term" value="C:cytosol"/>
    <property type="evidence" value="ECO:0007669"/>
    <property type="project" value="TreeGrafter"/>
</dbReference>
<dbReference type="PANTHER" id="PTHR43766:SF1">
    <property type="entry name" value="TRYPTOPHAN--TRNA LIGASE, MITOCHONDRIAL"/>
    <property type="match status" value="1"/>
</dbReference>
<dbReference type="GO" id="GO:0005524">
    <property type="term" value="F:ATP binding"/>
    <property type="evidence" value="ECO:0007669"/>
    <property type="project" value="UniProtKB-KW"/>
</dbReference>
<dbReference type="PRINTS" id="PR01039">
    <property type="entry name" value="TRNASYNTHTRP"/>
</dbReference>
<dbReference type="EMBL" id="MFGJ01000007">
    <property type="protein sequence ID" value="OGF31847.1"/>
    <property type="molecule type" value="Genomic_DNA"/>
</dbReference>
<comment type="caution">
    <text evidence="10">The sequence shown here is derived from an EMBL/GenBank/DDBJ whole genome shotgun (WGS) entry which is preliminary data.</text>
</comment>
<evidence type="ECO:0000256" key="7">
    <source>
        <dbReference type="ARBA" id="ARBA00023146"/>
    </source>
</evidence>
<keyword evidence="6 9" id="KW-0648">Protein biosynthesis</keyword>
<evidence type="ECO:0000313" key="11">
    <source>
        <dbReference type="Proteomes" id="UP000179001"/>
    </source>
</evidence>
<organism evidence="10 11">
    <name type="scientific">Candidatus Falkowbacteria bacterium RIFOXYC2_FULL_36_12</name>
    <dbReference type="NCBI Taxonomy" id="1798002"/>
    <lineage>
        <taxon>Bacteria</taxon>
        <taxon>Candidatus Falkowiibacteriota</taxon>
    </lineage>
</organism>
<dbReference type="PANTHER" id="PTHR43766">
    <property type="entry name" value="TRYPTOPHAN--TRNA LIGASE, MITOCHONDRIAL"/>
    <property type="match status" value="1"/>
</dbReference>
<keyword evidence="5 9" id="KW-0067">ATP-binding</keyword>